<evidence type="ECO:0000313" key="8">
    <source>
        <dbReference type="EMBL" id="AIC95841.1"/>
    </source>
</evidence>
<protein>
    <recommendedName>
        <fullName evidence="5">Peptidyl-prolyl cis-trans isomerase</fullName>
        <shortName evidence="5">PPIase</shortName>
        <ecNumber evidence="5">5.2.1.8</ecNumber>
    </recommendedName>
</protein>
<dbReference type="PRINTS" id="PR00153">
    <property type="entry name" value="CSAPPISMRASE"/>
</dbReference>
<dbReference type="PATRIC" id="fig|1246626.3.peg.3271"/>
<evidence type="ECO:0000256" key="6">
    <source>
        <dbReference type="SAM" id="MobiDB-lite"/>
    </source>
</evidence>
<reference evidence="8 9" key="1">
    <citation type="journal article" date="2014" name="Gene">
        <title>A comparative genomic analysis of the alkalitolerant soil bacterium Bacillus lehensis G1.</title>
        <authorList>
            <person name="Noor Y.M."/>
            <person name="Samsulrizal N.H."/>
            <person name="Jema'on N.A."/>
            <person name="Low K.O."/>
            <person name="Ramli A.N."/>
            <person name="Alias N.I."/>
            <person name="Damis S.I."/>
            <person name="Fuzi S.F."/>
            <person name="Isa M.N."/>
            <person name="Murad A.M."/>
            <person name="Raih M.F."/>
            <person name="Bakar F.D."/>
            <person name="Najimudin N."/>
            <person name="Mahadi N.M."/>
            <person name="Illias R.M."/>
        </authorList>
    </citation>
    <scope>NUCLEOTIDE SEQUENCE [LARGE SCALE GENOMIC DNA]</scope>
    <source>
        <strain evidence="8 9">G1</strain>
    </source>
</reference>
<dbReference type="PROSITE" id="PS00170">
    <property type="entry name" value="CSA_PPIASE_1"/>
    <property type="match status" value="1"/>
</dbReference>
<dbReference type="InterPro" id="IPR029000">
    <property type="entry name" value="Cyclophilin-like_dom_sf"/>
</dbReference>
<feature type="region of interest" description="Disordered" evidence="6">
    <location>
        <begin position="24"/>
        <end position="43"/>
    </location>
</feature>
<feature type="domain" description="PPIase cyclophilin-type" evidence="7">
    <location>
        <begin position="61"/>
        <end position="212"/>
    </location>
</feature>
<evidence type="ECO:0000256" key="1">
    <source>
        <dbReference type="ARBA" id="ARBA00000971"/>
    </source>
</evidence>
<dbReference type="STRING" id="1246626.BleG1_3294"/>
<dbReference type="CDD" id="cd00317">
    <property type="entry name" value="cyclophilin"/>
    <property type="match status" value="1"/>
</dbReference>
<evidence type="ECO:0000256" key="5">
    <source>
        <dbReference type="RuleBase" id="RU363019"/>
    </source>
</evidence>
<dbReference type="GO" id="GO:0003755">
    <property type="term" value="F:peptidyl-prolyl cis-trans isomerase activity"/>
    <property type="evidence" value="ECO:0007669"/>
    <property type="project" value="UniProtKB-UniRule"/>
</dbReference>
<comment type="function">
    <text evidence="2 5">PPIases accelerate the folding of proteins. It catalyzes the cis-trans isomerization of proline imidic peptide bonds in oligopeptides.</text>
</comment>
<organism evidence="8 9">
    <name type="scientific">Shouchella lehensis G1</name>
    <dbReference type="NCBI Taxonomy" id="1246626"/>
    <lineage>
        <taxon>Bacteria</taxon>
        <taxon>Bacillati</taxon>
        <taxon>Bacillota</taxon>
        <taxon>Bacilli</taxon>
        <taxon>Bacillales</taxon>
        <taxon>Bacillaceae</taxon>
        <taxon>Shouchella</taxon>
    </lineage>
</organism>
<dbReference type="EC" id="5.2.1.8" evidence="5"/>
<accession>A0A060LX44</accession>
<dbReference type="InterPro" id="IPR044666">
    <property type="entry name" value="Cyclophilin_A-like"/>
</dbReference>
<dbReference type="PROSITE" id="PS50072">
    <property type="entry name" value="CSA_PPIASE_2"/>
    <property type="match status" value="1"/>
</dbReference>
<evidence type="ECO:0000256" key="2">
    <source>
        <dbReference type="ARBA" id="ARBA00002388"/>
    </source>
</evidence>
<gene>
    <name evidence="8" type="ORF">BleG1_3294</name>
</gene>
<dbReference type="EMBL" id="CP003923">
    <property type="protein sequence ID" value="AIC95841.1"/>
    <property type="molecule type" value="Genomic_DNA"/>
</dbReference>
<dbReference type="HOGENOM" id="CLU_012062_16_0_9"/>
<keyword evidence="4 5" id="KW-0413">Isomerase</keyword>
<dbReference type="Proteomes" id="UP000027142">
    <property type="component" value="Chromosome"/>
</dbReference>
<evidence type="ECO:0000259" key="7">
    <source>
        <dbReference type="PROSITE" id="PS50072"/>
    </source>
</evidence>
<evidence type="ECO:0000256" key="3">
    <source>
        <dbReference type="ARBA" id="ARBA00023110"/>
    </source>
</evidence>
<keyword evidence="9" id="KW-1185">Reference proteome</keyword>
<comment type="similarity">
    <text evidence="5">Belongs to the cyclophilin-type PPIase family.</text>
</comment>
<dbReference type="AlphaFoldDB" id="A0A060LX44"/>
<dbReference type="PROSITE" id="PS51257">
    <property type="entry name" value="PROKAR_LIPOPROTEIN"/>
    <property type="match status" value="1"/>
</dbReference>
<dbReference type="Gene3D" id="2.40.100.10">
    <property type="entry name" value="Cyclophilin-like"/>
    <property type="match status" value="1"/>
</dbReference>
<comment type="catalytic activity">
    <reaction evidence="1 5">
        <text>[protein]-peptidylproline (omega=180) = [protein]-peptidylproline (omega=0)</text>
        <dbReference type="Rhea" id="RHEA:16237"/>
        <dbReference type="Rhea" id="RHEA-COMP:10747"/>
        <dbReference type="Rhea" id="RHEA-COMP:10748"/>
        <dbReference type="ChEBI" id="CHEBI:83833"/>
        <dbReference type="ChEBI" id="CHEBI:83834"/>
        <dbReference type="EC" id="5.2.1.8"/>
    </reaction>
</comment>
<dbReference type="PANTHER" id="PTHR45625">
    <property type="entry name" value="PEPTIDYL-PROLYL CIS-TRANS ISOMERASE-RELATED"/>
    <property type="match status" value="1"/>
</dbReference>
<evidence type="ECO:0000313" key="9">
    <source>
        <dbReference type="Proteomes" id="UP000027142"/>
    </source>
</evidence>
<proteinExistence type="inferred from homology"/>
<dbReference type="GO" id="GO:0006457">
    <property type="term" value="P:protein folding"/>
    <property type="evidence" value="ECO:0007669"/>
    <property type="project" value="InterPro"/>
</dbReference>
<dbReference type="Pfam" id="PF00160">
    <property type="entry name" value="Pro_isomerase"/>
    <property type="match status" value="1"/>
</dbReference>
<dbReference type="PANTHER" id="PTHR45625:SF4">
    <property type="entry name" value="PEPTIDYLPROLYL ISOMERASE DOMAIN AND WD REPEAT-CONTAINING PROTEIN 1"/>
    <property type="match status" value="1"/>
</dbReference>
<dbReference type="eggNOG" id="COG0652">
    <property type="taxonomic scope" value="Bacteria"/>
</dbReference>
<evidence type="ECO:0000256" key="4">
    <source>
        <dbReference type="ARBA" id="ARBA00023235"/>
    </source>
</evidence>
<keyword evidence="3 5" id="KW-0697">Rotamase</keyword>
<dbReference type="KEGG" id="ble:BleG1_3294"/>
<dbReference type="InterPro" id="IPR020892">
    <property type="entry name" value="Cyclophilin-type_PPIase_CS"/>
</dbReference>
<sequence length="212" mass="22307">MKYGFLIVFSLLVFSACGSSEGGDIDGGAQSPEVPNETAAEGVPEVPVEAGDTPIATFEMEAGGEIVVELYPDIAPISVNNFVALAEDGFYDGLRFHRIIEGFMIQGGDPNGNGTGGPGYSIKGEFERNGVENDLSHEPGVLSMARSQGMDTAGSQFFIVHGDATHLDGDYAAFGKVIDGMDIVDEIATVEKQGESPVAGQEQVIQSITIER</sequence>
<dbReference type="SUPFAM" id="SSF50891">
    <property type="entry name" value="Cyclophilin-like"/>
    <property type="match status" value="1"/>
</dbReference>
<dbReference type="InterPro" id="IPR002130">
    <property type="entry name" value="Cyclophilin-type_PPIase_dom"/>
</dbReference>
<name>A0A060LX44_9BACI</name>